<dbReference type="RefSeq" id="WP_103311868.1">
    <property type="nucleotide sequence ID" value="NZ_PPPD01000001.1"/>
</dbReference>
<keyword evidence="4" id="KW-1185">Reference proteome</keyword>
<feature type="region of interest" description="Disordered" evidence="1">
    <location>
        <begin position="187"/>
        <end position="236"/>
    </location>
</feature>
<dbReference type="EMBL" id="PPPD01000001">
    <property type="protein sequence ID" value="PNY81425.1"/>
    <property type="molecule type" value="Genomic_DNA"/>
</dbReference>
<sequence>MRTPALLFLTLLCSGPALAWVPSLEETTARNVIDGAYGRRDPLPTFQTIDLSVRGGAFVAGKDAVRAFDGGERCVADWLAAPQDFSRGSRPVAVTVSGQADQLYFQAQEARDTFRSLSVTDALGADLKGKRLADGELRVDVAVRGLPSEKARGAYLVRMKGADGKLIAPVRSSYVNDWKPVALPTAAQGGASAPASTASTAAPASPPPVTPAATGTATTTPASPPSASTASGTAAPAQGPLEGTLVYYFEPLKAGIGASDKPELLLRTEAETPCAYSVPLDLSSFQ</sequence>
<feature type="compositionally biased region" description="Low complexity" evidence="1">
    <location>
        <begin position="211"/>
        <end position="236"/>
    </location>
</feature>
<proteinExistence type="predicted"/>
<evidence type="ECO:0000313" key="3">
    <source>
        <dbReference type="EMBL" id="PNY81425.1"/>
    </source>
</evidence>
<evidence type="ECO:0000313" key="4">
    <source>
        <dbReference type="Proteomes" id="UP000236379"/>
    </source>
</evidence>
<feature type="signal peptide" evidence="2">
    <location>
        <begin position="1"/>
        <end position="19"/>
    </location>
</feature>
<dbReference type="Proteomes" id="UP000236379">
    <property type="component" value="Unassembled WGS sequence"/>
</dbReference>
<feature type="chain" id="PRO_5014355657" evidence="2">
    <location>
        <begin position="20"/>
        <end position="286"/>
    </location>
</feature>
<dbReference type="OrthoDB" id="61320at2"/>
<keyword evidence="2" id="KW-0732">Signal</keyword>
<gene>
    <name evidence="3" type="ORF">CVO96_08540</name>
</gene>
<organism evidence="3 4">
    <name type="scientific">Deinococcus koreensis</name>
    <dbReference type="NCBI Taxonomy" id="2054903"/>
    <lineage>
        <taxon>Bacteria</taxon>
        <taxon>Thermotogati</taxon>
        <taxon>Deinococcota</taxon>
        <taxon>Deinococci</taxon>
        <taxon>Deinococcales</taxon>
        <taxon>Deinococcaceae</taxon>
        <taxon>Deinococcus</taxon>
    </lineage>
</organism>
<evidence type="ECO:0000256" key="2">
    <source>
        <dbReference type="SAM" id="SignalP"/>
    </source>
</evidence>
<reference evidence="3 4" key="1">
    <citation type="submission" date="2018-01" db="EMBL/GenBank/DDBJ databases">
        <title>Deinococcus koreensis sp. nov., a radiation-resistant bacterium isolated from river water.</title>
        <authorList>
            <person name="Choi A."/>
        </authorList>
    </citation>
    <scope>NUCLEOTIDE SEQUENCE [LARGE SCALE GENOMIC DNA]</scope>
    <source>
        <strain evidence="3 4">SJW1-2</strain>
    </source>
</reference>
<evidence type="ECO:0000256" key="1">
    <source>
        <dbReference type="SAM" id="MobiDB-lite"/>
    </source>
</evidence>
<feature type="compositionally biased region" description="Low complexity" evidence="1">
    <location>
        <begin position="187"/>
        <end position="203"/>
    </location>
</feature>
<accession>A0A2K3UY40</accession>
<dbReference type="AlphaFoldDB" id="A0A2K3UY40"/>
<name>A0A2K3UY40_9DEIO</name>
<protein>
    <submittedName>
        <fullName evidence="3">Uncharacterized protein</fullName>
    </submittedName>
</protein>
<comment type="caution">
    <text evidence="3">The sequence shown here is derived from an EMBL/GenBank/DDBJ whole genome shotgun (WGS) entry which is preliminary data.</text>
</comment>